<evidence type="ECO:0000256" key="1">
    <source>
        <dbReference type="SAM" id="Phobius"/>
    </source>
</evidence>
<keyword evidence="3" id="KW-0482">Metalloprotease</keyword>
<accession>A0A6H2DNM8</accession>
<evidence type="ECO:0000313" key="3">
    <source>
        <dbReference type="EMBL" id="QJB69593.1"/>
    </source>
</evidence>
<organism evidence="3 4">
    <name type="scientific">Parasphingorhabdus halotolerans</name>
    <dbReference type="NCBI Taxonomy" id="2725558"/>
    <lineage>
        <taxon>Bacteria</taxon>
        <taxon>Pseudomonadati</taxon>
        <taxon>Pseudomonadota</taxon>
        <taxon>Alphaproteobacteria</taxon>
        <taxon>Sphingomonadales</taxon>
        <taxon>Sphingomonadaceae</taxon>
        <taxon>Parasphingorhabdus</taxon>
    </lineage>
</organism>
<feature type="transmembrane region" description="Helical" evidence="1">
    <location>
        <begin position="86"/>
        <end position="103"/>
    </location>
</feature>
<evidence type="ECO:0000259" key="2">
    <source>
        <dbReference type="Pfam" id="PF02517"/>
    </source>
</evidence>
<feature type="transmembrane region" description="Helical" evidence="1">
    <location>
        <begin position="175"/>
        <end position="195"/>
    </location>
</feature>
<keyword evidence="1" id="KW-0472">Membrane</keyword>
<feature type="transmembrane region" description="Helical" evidence="1">
    <location>
        <begin position="144"/>
        <end position="163"/>
    </location>
</feature>
<proteinExistence type="predicted"/>
<dbReference type="GO" id="GO:0080120">
    <property type="term" value="P:CAAX-box protein maturation"/>
    <property type="evidence" value="ECO:0007669"/>
    <property type="project" value="UniProtKB-ARBA"/>
</dbReference>
<keyword evidence="3" id="KW-0378">Hydrolase</keyword>
<keyword evidence="1" id="KW-0812">Transmembrane</keyword>
<keyword evidence="1" id="KW-1133">Transmembrane helix</keyword>
<feature type="transmembrane region" description="Helical" evidence="1">
    <location>
        <begin position="201"/>
        <end position="219"/>
    </location>
</feature>
<dbReference type="GO" id="GO:0004175">
    <property type="term" value="F:endopeptidase activity"/>
    <property type="evidence" value="ECO:0007669"/>
    <property type="project" value="UniProtKB-ARBA"/>
</dbReference>
<keyword evidence="3" id="KW-0645">Protease</keyword>
<dbReference type="EMBL" id="CP051217">
    <property type="protein sequence ID" value="QJB69593.1"/>
    <property type="molecule type" value="Genomic_DNA"/>
</dbReference>
<feature type="transmembrane region" description="Helical" evidence="1">
    <location>
        <begin position="115"/>
        <end position="132"/>
    </location>
</feature>
<dbReference type="RefSeq" id="WP_168819734.1">
    <property type="nucleotide sequence ID" value="NZ_CP051217.1"/>
</dbReference>
<sequence>MFRPNSTIGWPIHHLQRVARDLLAFLRAPTVHPQHIARANKASELAWLFVLNCIIVAIIAAVLFPLMFAFGVEMSGDMAEMFKRPVWQLMLFVVVVGPIMEELMFRTWISGQPRLLVPFGGMLAWIGGSYALSEFGLAETSPTAVPILVAIIAAGILAGLIGFWKRPVPRWYARIFPAIFWGQALLFGFIHVFNYAGDNPIALLPFVLPQMVGGLIWGYARIRFGWWSSIAMHMAYNLIATSGLLYVLLTRPEVL</sequence>
<feature type="domain" description="CAAX prenyl protease 2/Lysostaphin resistance protein A-like" evidence="2">
    <location>
        <begin position="87"/>
        <end position="239"/>
    </location>
</feature>
<dbReference type="GO" id="GO:0008237">
    <property type="term" value="F:metallopeptidase activity"/>
    <property type="evidence" value="ECO:0007669"/>
    <property type="project" value="UniProtKB-KW"/>
</dbReference>
<name>A0A6H2DNM8_9SPHN</name>
<feature type="transmembrane region" description="Helical" evidence="1">
    <location>
        <begin position="226"/>
        <end position="249"/>
    </location>
</feature>
<protein>
    <submittedName>
        <fullName evidence="3">CPBP family intramembrane metalloprotease</fullName>
    </submittedName>
</protein>
<evidence type="ECO:0000313" key="4">
    <source>
        <dbReference type="Proteomes" id="UP000501600"/>
    </source>
</evidence>
<gene>
    <name evidence="3" type="ORF">HF685_10145</name>
</gene>
<reference evidence="3 4" key="1">
    <citation type="submission" date="2020-04" db="EMBL/GenBank/DDBJ databases">
        <title>Genome sequence for Sphingorhabdus sp. strain M1.</title>
        <authorList>
            <person name="Park S.-J."/>
        </authorList>
    </citation>
    <scope>NUCLEOTIDE SEQUENCE [LARGE SCALE GENOMIC DNA]</scope>
    <source>
        <strain evidence="3 4">JK6</strain>
    </source>
</reference>
<feature type="transmembrane region" description="Helical" evidence="1">
    <location>
        <begin position="45"/>
        <end position="66"/>
    </location>
</feature>
<dbReference type="InterPro" id="IPR003675">
    <property type="entry name" value="Rce1/LyrA-like_dom"/>
</dbReference>
<dbReference type="AlphaFoldDB" id="A0A6H2DNM8"/>
<dbReference type="Pfam" id="PF02517">
    <property type="entry name" value="Rce1-like"/>
    <property type="match status" value="1"/>
</dbReference>
<dbReference type="KEGG" id="phao:HF685_10145"/>
<dbReference type="GO" id="GO:0006508">
    <property type="term" value="P:proteolysis"/>
    <property type="evidence" value="ECO:0007669"/>
    <property type="project" value="UniProtKB-KW"/>
</dbReference>
<keyword evidence="4" id="KW-1185">Reference proteome</keyword>
<dbReference type="Proteomes" id="UP000501600">
    <property type="component" value="Chromosome"/>
</dbReference>